<proteinExistence type="predicted"/>
<feature type="non-terminal residue" evidence="2">
    <location>
        <position position="1"/>
    </location>
</feature>
<comment type="caution">
    <text evidence="2">The sequence shown here is derived from an EMBL/GenBank/DDBJ whole genome shotgun (WGS) entry which is preliminary data.</text>
</comment>
<reference evidence="2 3" key="1">
    <citation type="submission" date="2019-08" db="EMBL/GenBank/DDBJ databases">
        <title>In-depth cultivation of the pig gut microbiome towards novel bacterial diversity and tailored functional studies.</title>
        <authorList>
            <person name="Wylensek D."/>
            <person name="Hitch T.C.A."/>
            <person name="Clavel T."/>
        </authorList>
    </citation>
    <scope>NUCLEOTIDE SEQUENCE [LARGE SCALE GENOMIC DNA]</scope>
    <source>
        <strain evidence="2 3">WCA3-601-WT-6J</strain>
    </source>
</reference>
<protein>
    <recommendedName>
        <fullName evidence="1">Uroporphyrinogen decarboxylase (URO-D) domain-containing protein</fullName>
    </recommendedName>
</protein>
<dbReference type="Gene3D" id="3.20.20.210">
    <property type="match status" value="1"/>
</dbReference>
<dbReference type="GO" id="GO:0006779">
    <property type="term" value="P:porphyrin-containing compound biosynthetic process"/>
    <property type="evidence" value="ECO:0007669"/>
    <property type="project" value="InterPro"/>
</dbReference>
<dbReference type="RefSeq" id="WP_243134006.1">
    <property type="nucleotide sequence ID" value="NZ_VUNJ01000001.1"/>
</dbReference>
<dbReference type="InterPro" id="IPR038071">
    <property type="entry name" value="UROD/MetE-like_sf"/>
</dbReference>
<dbReference type="SUPFAM" id="SSF51726">
    <property type="entry name" value="UROD/MetE-like"/>
    <property type="match status" value="1"/>
</dbReference>
<dbReference type="GO" id="GO:0004853">
    <property type="term" value="F:uroporphyrinogen decarboxylase activity"/>
    <property type="evidence" value="ECO:0007669"/>
    <property type="project" value="InterPro"/>
</dbReference>
<evidence type="ECO:0000259" key="1">
    <source>
        <dbReference type="Pfam" id="PF01208"/>
    </source>
</evidence>
<evidence type="ECO:0000313" key="3">
    <source>
        <dbReference type="Proteomes" id="UP000431913"/>
    </source>
</evidence>
<organism evidence="2 3">
    <name type="scientific">Ruthenibacterium lactatiformans</name>
    <dbReference type="NCBI Taxonomy" id="1550024"/>
    <lineage>
        <taxon>Bacteria</taxon>
        <taxon>Bacillati</taxon>
        <taxon>Bacillota</taxon>
        <taxon>Clostridia</taxon>
        <taxon>Eubacteriales</taxon>
        <taxon>Oscillospiraceae</taxon>
        <taxon>Ruthenibacterium</taxon>
    </lineage>
</organism>
<dbReference type="Pfam" id="PF01208">
    <property type="entry name" value="URO-D"/>
    <property type="match status" value="1"/>
</dbReference>
<name>A0A6I2U5L1_9FIRM</name>
<dbReference type="EMBL" id="VUNJ01000001">
    <property type="protein sequence ID" value="MST90681.1"/>
    <property type="molecule type" value="Genomic_DNA"/>
</dbReference>
<sequence length="111" mass="12137">CCGSSSWAFEDFIEMGIRAVDTLQPEAADMDPACLARKYGGRLAFHGCISTAKLAVMTPEAVAQNVAETLETMMPHHGYCLAPTHYLQDNTPVENVIAMYQTAHKLGRYGK</sequence>
<gene>
    <name evidence="2" type="ORF">FYJ76_01790</name>
</gene>
<feature type="domain" description="Uroporphyrinogen decarboxylase (URO-D)" evidence="1">
    <location>
        <begin position="2"/>
        <end position="105"/>
    </location>
</feature>
<dbReference type="InterPro" id="IPR000257">
    <property type="entry name" value="Uroporphyrinogen_deCOase"/>
</dbReference>
<evidence type="ECO:0000313" key="2">
    <source>
        <dbReference type="EMBL" id="MST90681.1"/>
    </source>
</evidence>
<dbReference type="AlphaFoldDB" id="A0A6I2U5L1"/>
<dbReference type="Proteomes" id="UP000431913">
    <property type="component" value="Unassembled WGS sequence"/>
</dbReference>
<accession>A0A6I2U5L1</accession>